<accession>A0A132B5N4</accession>
<gene>
    <name evidence="3" type="ORF">LY89DRAFT_742492</name>
</gene>
<sequence length="332" mass="36790">MSFSCFLLESLPHSRSQAQTESPAQMEDELHGTMHSTTPHHALDAPSNSTTTSTPQFQTLTSSPSSPLQTFHLFPLLPTELRLKIYTYALPPPTLHTISLPTCPSTCPIPSCPRQHAPRTLSSLPVLLHISHESRTECLRHYTVLSSPLGKGFHQAFDSRRDSVYFSNGRGPARDFWSVKAEWPACVEGGGKIRNLVIDEATLERGDFLKFGEEVLGLESVTVLLMPWSSIGKAGGGGELVRTFGGAEIGEEEVVRGNDRDWGLKELRREFLGWLEEKRVELGREKKPVVKVAQWGACLRGGDEEGFTNGGGQWKLVETGLWVHWEYNGNAE</sequence>
<name>A0A132B5N4_MOLSC</name>
<keyword evidence="4" id="KW-1185">Reference proteome</keyword>
<dbReference type="InterPro" id="IPR045518">
    <property type="entry name" value="2EXR"/>
</dbReference>
<organism evidence="3 4">
    <name type="scientific">Mollisia scopiformis</name>
    <name type="common">Conifer needle endophyte fungus</name>
    <name type="synonym">Phialocephala scopiformis</name>
    <dbReference type="NCBI Taxonomy" id="149040"/>
    <lineage>
        <taxon>Eukaryota</taxon>
        <taxon>Fungi</taxon>
        <taxon>Dikarya</taxon>
        <taxon>Ascomycota</taxon>
        <taxon>Pezizomycotina</taxon>
        <taxon>Leotiomycetes</taxon>
        <taxon>Helotiales</taxon>
        <taxon>Mollisiaceae</taxon>
        <taxon>Mollisia</taxon>
    </lineage>
</organism>
<dbReference type="PANTHER" id="PTHR35910">
    <property type="entry name" value="2EXR DOMAIN-CONTAINING PROTEIN"/>
    <property type="match status" value="1"/>
</dbReference>
<dbReference type="KEGG" id="psco:LY89DRAFT_742492"/>
<feature type="compositionally biased region" description="Low complexity" evidence="1">
    <location>
        <begin position="46"/>
        <end position="66"/>
    </location>
</feature>
<proteinExistence type="predicted"/>
<evidence type="ECO:0000259" key="2">
    <source>
        <dbReference type="Pfam" id="PF20150"/>
    </source>
</evidence>
<reference evidence="3 4" key="1">
    <citation type="submission" date="2015-10" db="EMBL/GenBank/DDBJ databases">
        <title>Full genome of DAOMC 229536 Phialocephala scopiformis, a fungal endophyte of spruce producing the potent anti-insectan compound rugulosin.</title>
        <authorList>
            <consortium name="DOE Joint Genome Institute"/>
            <person name="Walker A.K."/>
            <person name="Frasz S.L."/>
            <person name="Seifert K.A."/>
            <person name="Miller J.D."/>
            <person name="Mondo S.J."/>
            <person name="Labutti K."/>
            <person name="Lipzen A."/>
            <person name="Dockter R."/>
            <person name="Kennedy M."/>
            <person name="Grigoriev I.V."/>
            <person name="Spatafora J.W."/>
        </authorList>
    </citation>
    <scope>NUCLEOTIDE SEQUENCE [LARGE SCALE GENOMIC DNA]</scope>
    <source>
        <strain evidence="3 4">CBS 120377</strain>
    </source>
</reference>
<dbReference type="Proteomes" id="UP000070700">
    <property type="component" value="Unassembled WGS sequence"/>
</dbReference>
<evidence type="ECO:0000256" key="1">
    <source>
        <dbReference type="SAM" id="MobiDB-lite"/>
    </source>
</evidence>
<evidence type="ECO:0000313" key="4">
    <source>
        <dbReference type="Proteomes" id="UP000070700"/>
    </source>
</evidence>
<feature type="domain" description="2EXR" evidence="2">
    <location>
        <begin position="71"/>
        <end position="163"/>
    </location>
</feature>
<dbReference type="GeneID" id="28830553"/>
<dbReference type="EMBL" id="KQ947438">
    <property type="protein sequence ID" value="KUJ07720.1"/>
    <property type="molecule type" value="Genomic_DNA"/>
</dbReference>
<evidence type="ECO:0000313" key="3">
    <source>
        <dbReference type="EMBL" id="KUJ07720.1"/>
    </source>
</evidence>
<dbReference type="RefSeq" id="XP_018062075.1">
    <property type="nucleotide sequence ID" value="XM_018220827.1"/>
</dbReference>
<dbReference type="Pfam" id="PF20150">
    <property type="entry name" value="2EXR"/>
    <property type="match status" value="1"/>
</dbReference>
<protein>
    <recommendedName>
        <fullName evidence="2">2EXR domain-containing protein</fullName>
    </recommendedName>
</protein>
<dbReference type="InParanoid" id="A0A132B5N4"/>
<dbReference type="AlphaFoldDB" id="A0A132B5N4"/>
<dbReference type="PANTHER" id="PTHR35910:SF6">
    <property type="entry name" value="2EXR DOMAIN-CONTAINING PROTEIN"/>
    <property type="match status" value="1"/>
</dbReference>
<feature type="region of interest" description="Disordered" evidence="1">
    <location>
        <begin position="34"/>
        <end position="66"/>
    </location>
</feature>
<dbReference type="OrthoDB" id="3469466at2759"/>